<dbReference type="Proteomes" id="UP000545507">
    <property type="component" value="Unassembled WGS sequence"/>
</dbReference>
<comment type="caution">
    <text evidence="1">The sequence shown here is derived from an EMBL/GenBank/DDBJ whole genome shotgun (WGS) entry which is preliminary data.</text>
</comment>
<organism evidence="1 2">
    <name type="scientific">Hydrogenophaga aromaticivorans</name>
    <dbReference type="NCBI Taxonomy" id="2610898"/>
    <lineage>
        <taxon>Bacteria</taxon>
        <taxon>Pseudomonadati</taxon>
        <taxon>Pseudomonadota</taxon>
        <taxon>Betaproteobacteria</taxon>
        <taxon>Burkholderiales</taxon>
        <taxon>Comamonadaceae</taxon>
        <taxon>Hydrogenophaga</taxon>
    </lineage>
</organism>
<dbReference type="RefSeq" id="WP_177138234.1">
    <property type="nucleotide sequence ID" value="NZ_VYGV01000025.1"/>
</dbReference>
<protein>
    <submittedName>
        <fullName evidence="1">Uncharacterized protein</fullName>
    </submittedName>
</protein>
<sequence>MLRIYEPLYAVGQQKVEPLFLPLPLANNDFDWREFRIYVDFYRQGRHRGPGHCGIFSPKFALKSKIQTSQFFDFCRSHEEADVCFFNPFPQVRYVAYNVWTQGEPWHPGLMQVAQGLMDAVGIPWKIDRIPRHGEQFLAFSNFWVANEKFWDAYVGGILIPIAEFLQQQPDHPVAKLVMQGTYHTDKASFLPFIIERLFSTFISLHLEFSCKSYPILDIRPYCLNEAEWEIATAMKPSIDAADKNGYFPIDLVESLSQAAISNTAQGKRFFLNNPHPHTGRVISDHPTVSS</sequence>
<evidence type="ECO:0000313" key="1">
    <source>
        <dbReference type="EMBL" id="NWF48020.1"/>
    </source>
</evidence>
<dbReference type="AlphaFoldDB" id="A0A7Y8H032"/>
<accession>A0A7Y8H032</accession>
<evidence type="ECO:0000313" key="2">
    <source>
        <dbReference type="Proteomes" id="UP000545507"/>
    </source>
</evidence>
<proteinExistence type="predicted"/>
<dbReference type="EMBL" id="VYGV01000025">
    <property type="protein sequence ID" value="NWF48020.1"/>
    <property type="molecule type" value="Genomic_DNA"/>
</dbReference>
<keyword evidence="2" id="KW-1185">Reference proteome</keyword>
<reference evidence="1 2" key="1">
    <citation type="submission" date="2019-09" db="EMBL/GenBank/DDBJ databases">
        <title>Hydrogenophaga aromatica sp. nov., isolated from a para-xylene-degrading enrichment culture.</title>
        <authorList>
            <person name="Tancsics A."/>
            <person name="Banerjee S."/>
        </authorList>
    </citation>
    <scope>NUCLEOTIDE SEQUENCE [LARGE SCALE GENOMIC DNA]</scope>
    <source>
        <strain evidence="1 2">D2P1</strain>
    </source>
</reference>
<name>A0A7Y8H032_9BURK</name>
<gene>
    <name evidence="1" type="ORF">F3K02_22590</name>
</gene>